<evidence type="ECO:0000256" key="1">
    <source>
        <dbReference type="SAM" id="MobiDB-lite"/>
    </source>
</evidence>
<keyword evidence="2" id="KW-0812">Transmembrane</keyword>
<comment type="caution">
    <text evidence="3">The sequence shown here is derived from an EMBL/GenBank/DDBJ whole genome shotgun (WGS) entry which is preliminary data.</text>
</comment>
<evidence type="ECO:0000256" key="2">
    <source>
        <dbReference type="SAM" id="Phobius"/>
    </source>
</evidence>
<keyword evidence="2" id="KW-1133">Transmembrane helix</keyword>
<evidence type="ECO:0000313" key="3">
    <source>
        <dbReference type="EMBL" id="MCC2031410.1"/>
    </source>
</evidence>
<dbReference type="Proteomes" id="UP001139354">
    <property type="component" value="Unassembled WGS sequence"/>
</dbReference>
<organism evidence="3 4">
    <name type="scientific">Microbacterium allomyrinae</name>
    <dbReference type="NCBI Taxonomy" id="2830666"/>
    <lineage>
        <taxon>Bacteria</taxon>
        <taxon>Bacillati</taxon>
        <taxon>Actinomycetota</taxon>
        <taxon>Actinomycetes</taxon>
        <taxon>Micrococcales</taxon>
        <taxon>Microbacteriaceae</taxon>
        <taxon>Microbacterium</taxon>
    </lineage>
</organism>
<gene>
    <name evidence="3" type="ORF">KEC57_04345</name>
</gene>
<sequence length="50" mass="5234">MAVAKGMSSAGDSPRDEAPPGRDEAVVFWSWIAVLSIGLGYMLAIPLSGR</sequence>
<name>A0A9X1S2Y5_9MICO</name>
<dbReference type="EMBL" id="JAGTTN010000001">
    <property type="protein sequence ID" value="MCC2031410.1"/>
    <property type="molecule type" value="Genomic_DNA"/>
</dbReference>
<reference evidence="3" key="1">
    <citation type="submission" date="2021-04" db="EMBL/GenBank/DDBJ databases">
        <title>Microbacterium tenobrionis sp. nov. and Microbacterium allomyrinae sp. nov., isolated from larvae of Tenobrio molitor and Allomyrina dichotoma, respectively.</title>
        <authorList>
            <person name="Lee S.D."/>
        </authorList>
    </citation>
    <scope>NUCLEOTIDE SEQUENCE</scope>
    <source>
        <strain evidence="3">BWT-G7</strain>
    </source>
</reference>
<dbReference type="AlphaFoldDB" id="A0A9X1S2Y5"/>
<protein>
    <submittedName>
        <fullName evidence="3">Uncharacterized protein</fullName>
    </submittedName>
</protein>
<feature type="transmembrane region" description="Helical" evidence="2">
    <location>
        <begin position="28"/>
        <end position="47"/>
    </location>
</feature>
<accession>A0A9X1S2Y5</accession>
<feature type="region of interest" description="Disordered" evidence="1">
    <location>
        <begin position="1"/>
        <end position="21"/>
    </location>
</feature>
<proteinExistence type="predicted"/>
<keyword evidence="4" id="KW-1185">Reference proteome</keyword>
<keyword evidence="2" id="KW-0472">Membrane</keyword>
<dbReference type="RefSeq" id="WP_229383291.1">
    <property type="nucleotide sequence ID" value="NZ_JAGTTN010000001.1"/>
</dbReference>
<evidence type="ECO:0000313" key="4">
    <source>
        <dbReference type="Proteomes" id="UP001139354"/>
    </source>
</evidence>